<name>A0A089HQE4_PAEDU</name>
<dbReference type="InterPro" id="IPR000515">
    <property type="entry name" value="MetI-like"/>
</dbReference>
<feature type="domain" description="ABC transmembrane type-1" evidence="8">
    <location>
        <begin position="72"/>
        <end position="261"/>
    </location>
</feature>
<comment type="similarity">
    <text evidence="7">Belongs to the binding-protein-dependent transport system permease family.</text>
</comment>
<evidence type="ECO:0000313" key="9">
    <source>
        <dbReference type="EMBL" id="AIQ13307.1"/>
    </source>
</evidence>
<evidence type="ECO:0000256" key="6">
    <source>
        <dbReference type="ARBA" id="ARBA00023136"/>
    </source>
</evidence>
<evidence type="ECO:0000256" key="4">
    <source>
        <dbReference type="ARBA" id="ARBA00022692"/>
    </source>
</evidence>
<reference evidence="9 10" key="1">
    <citation type="submission" date="2014-08" db="EMBL/GenBank/DDBJ databases">
        <title>Comparative genomics of the Paenibacillus odorifer group.</title>
        <authorList>
            <person name="den Bakker H.C."/>
            <person name="Tsai Y.-C."/>
            <person name="Martin N."/>
            <person name="Korlach J."/>
            <person name="Wiedmann M."/>
        </authorList>
    </citation>
    <scope>NUCLEOTIDE SEQUENCE [LARGE SCALE GENOMIC DNA]</scope>
    <source>
        <strain evidence="9 10">DSM 1735</strain>
    </source>
</reference>
<dbReference type="CDD" id="cd06261">
    <property type="entry name" value="TM_PBP2"/>
    <property type="match status" value="1"/>
</dbReference>
<evidence type="ECO:0000256" key="2">
    <source>
        <dbReference type="ARBA" id="ARBA00022448"/>
    </source>
</evidence>
<keyword evidence="3" id="KW-1003">Cell membrane</keyword>
<organism evidence="9 10">
    <name type="scientific">Paenibacillus durus</name>
    <name type="common">Paenibacillus azotofixans</name>
    <dbReference type="NCBI Taxonomy" id="44251"/>
    <lineage>
        <taxon>Bacteria</taxon>
        <taxon>Bacillati</taxon>
        <taxon>Bacillota</taxon>
        <taxon>Bacilli</taxon>
        <taxon>Bacillales</taxon>
        <taxon>Paenibacillaceae</taxon>
        <taxon>Paenibacillus</taxon>
    </lineage>
</organism>
<feature type="transmembrane region" description="Helical" evidence="7">
    <location>
        <begin position="9"/>
        <end position="30"/>
    </location>
</feature>
<accession>A0A089HQE4</accession>
<evidence type="ECO:0000256" key="5">
    <source>
        <dbReference type="ARBA" id="ARBA00022989"/>
    </source>
</evidence>
<dbReference type="KEGG" id="pdu:PDUR_16355"/>
<feature type="transmembrane region" description="Helical" evidence="7">
    <location>
        <begin position="238"/>
        <end position="261"/>
    </location>
</feature>
<dbReference type="PROSITE" id="PS50928">
    <property type="entry name" value="ABC_TM1"/>
    <property type="match status" value="1"/>
</dbReference>
<evidence type="ECO:0000313" key="10">
    <source>
        <dbReference type="Proteomes" id="UP000029409"/>
    </source>
</evidence>
<evidence type="ECO:0000256" key="3">
    <source>
        <dbReference type="ARBA" id="ARBA00022475"/>
    </source>
</evidence>
<feature type="transmembrane region" description="Helical" evidence="7">
    <location>
        <begin position="107"/>
        <end position="128"/>
    </location>
</feature>
<protein>
    <submittedName>
        <fullName evidence="9">ABC transporter permease</fullName>
    </submittedName>
</protein>
<dbReference type="EMBL" id="CP009288">
    <property type="protein sequence ID" value="AIQ13307.1"/>
    <property type="molecule type" value="Genomic_DNA"/>
</dbReference>
<dbReference type="Gene3D" id="1.10.3720.10">
    <property type="entry name" value="MetI-like"/>
    <property type="match status" value="1"/>
</dbReference>
<gene>
    <name evidence="9" type="ORF">PDUR_16355</name>
</gene>
<evidence type="ECO:0000256" key="1">
    <source>
        <dbReference type="ARBA" id="ARBA00004651"/>
    </source>
</evidence>
<dbReference type="STRING" id="44251.PDUR_16355"/>
<dbReference type="GO" id="GO:0055085">
    <property type="term" value="P:transmembrane transport"/>
    <property type="evidence" value="ECO:0007669"/>
    <property type="project" value="InterPro"/>
</dbReference>
<dbReference type="InterPro" id="IPR035906">
    <property type="entry name" value="MetI-like_sf"/>
</dbReference>
<evidence type="ECO:0000259" key="8">
    <source>
        <dbReference type="PROSITE" id="PS50928"/>
    </source>
</evidence>
<keyword evidence="4 7" id="KW-0812">Transmembrane</keyword>
<dbReference type="Pfam" id="PF00528">
    <property type="entry name" value="BPD_transp_1"/>
    <property type="match status" value="1"/>
</dbReference>
<dbReference type="OrthoDB" id="9771544at2"/>
<feature type="transmembrane region" description="Helical" evidence="7">
    <location>
        <begin position="140"/>
        <end position="161"/>
    </location>
</feature>
<keyword evidence="10" id="KW-1185">Reference proteome</keyword>
<proteinExistence type="inferred from homology"/>
<dbReference type="RefSeq" id="WP_042207095.1">
    <property type="nucleotide sequence ID" value="NZ_CP009288.1"/>
</dbReference>
<dbReference type="Proteomes" id="UP000029409">
    <property type="component" value="Chromosome"/>
</dbReference>
<keyword evidence="5 7" id="KW-1133">Transmembrane helix</keyword>
<evidence type="ECO:0000256" key="7">
    <source>
        <dbReference type="RuleBase" id="RU363032"/>
    </source>
</evidence>
<comment type="subcellular location">
    <subcellularLocation>
        <location evidence="1 7">Cell membrane</location>
        <topology evidence="1 7">Multi-pass membrane protein</topology>
    </subcellularLocation>
</comment>
<dbReference type="SUPFAM" id="SSF161098">
    <property type="entry name" value="MetI-like"/>
    <property type="match status" value="1"/>
</dbReference>
<dbReference type="AlphaFoldDB" id="A0A089HQE4"/>
<sequence length="276" mass="31255">MRNTRTKLLLYVLNFIMSLLFIIPLLWMIVSSLKPENQIFADLSSLKSLLPLHITLDNYRSAFERIPMLKYLFNSIFYVSVICISGLGVNSICGYALAKLRFRGSEFILVSIIALMIVPFESILMPLYLVVNALHWVNTWFALIVPFIANCFSIFMFRQFFMDIPNEILESASIDGSGPLKTFASIVVPLSGPVFATVFILDFISHWGDFMWPILVTTGESLRNIQLGIQTFFTLPPIFYGQIMATLTFTTVPIIVLFLLLQKYYVQGITSAGIKG</sequence>
<dbReference type="eggNOG" id="COG0395">
    <property type="taxonomic scope" value="Bacteria"/>
</dbReference>
<dbReference type="PANTHER" id="PTHR43744">
    <property type="entry name" value="ABC TRANSPORTER PERMEASE PROTEIN MG189-RELATED-RELATED"/>
    <property type="match status" value="1"/>
</dbReference>
<feature type="transmembrane region" description="Helical" evidence="7">
    <location>
        <begin position="182"/>
        <end position="204"/>
    </location>
</feature>
<keyword evidence="2 7" id="KW-0813">Transport</keyword>
<dbReference type="PANTHER" id="PTHR43744:SF12">
    <property type="entry name" value="ABC TRANSPORTER PERMEASE PROTEIN MG189-RELATED"/>
    <property type="match status" value="1"/>
</dbReference>
<feature type="transmembrane region" description="Helical" evidence="7">
    <location>
        <begin position="76"/>
        <end position="98"/>
    </location>
</feature>
<dbReference type="GO" id="GO:0005886">
    <property type="term" value="C:plasma membrane"/>
    <property type="evidence" value="ECO:0007669"/>
    <property type="project" value="UniProtKB-SubCell"/>
</dbReference>
<keyword evidence="6 7" id="KW-0472">Membrane</keyword>